<dbReference type="InterPro" id="IPR008921">
    <property type="entry name" value="DNA_pol3_clamp-load_cplx_C"/>
</dbReference>
<feature type="region of interest" description="Disordered" evidence="1">
    <location>
        <begin position="233"/>
        <end position="334"/>
    </location>
</feature>
<dbReference type="GO" id="GO:0005663">
    <property type="term" value="C:DNA replication factor C complex"/>
    <property type="evidence" value="ECO:0007669"/>
    <property type="project" value="TreeGrafter"/>
</dbReference>
<dbReference type="AlphaFoldDB" id="A0A7J0H6M5"/>
<dbReference type="Gene3D" id="1.20.272.10">
    <property type="match status" value="1"/>
</dbReference>
<dbReference type="Pfam" id="PF21960">
    <property type="entry name" value="RCF1-5-like_lid"/>
    <property type="match status" value="1"/>
</dbReference>
<feature type="region of interest" description="Disordered" evidence="1">
    <location>
        <begin position="1"/>
        <end position="217"/>
    </location>
</feature>
<reference evidence="2 3" key="1">
    <citation type="submission" date="2019-07" db="EMBL/GenBank/DDBJ databases">
        <title>De Novo Assembly of kiwifruit Actinidia rufa.</title>
        <authorList>
            <person name="Sugita-Konishi S."/>
            <person name="Sato K."/>
            <person name="Mori E."/>
            <person name="Abe Y."/>
            <person name="Kisaki G."/>
            <person name="Hamano K."/>
            <person name="Suezawa K."/>
            <person name="Otani M."/>
            <person name="Fukuda T."/>
            <person name="Manabe T."/>
            <person name="Gomi K."/>
            <person name="Tabuchi M."/>
            <person name="Akimitsu K."/>
            <person name="Kataoka I."/>
        </authorList>
    </citation>
    <scope>NUCLEOTIDE SEQUENCE [LARGE SCALE GENOMIC DNA]</scope>
    <source>
        <strain evidence="3">cv. Fuchu</strain>
    </source>
</reference>
<dbReference type="SUPFAM" id="SSF52540">
    <property type="entry name" value="P-loop containing nucleoside triphosphate hydrolases"/>
    <property type="match status" value="1"/>
</dbReference>
<evidence type="ECO:0000313" key="2">
    <source>
        <dbReference type="EMBL" id="GFZ18691.1"/>
    </source>
</evidence>
<gene>
    <name evidence="2" type="ORF">Acr_27g0004300</name>
</gene>
<dbReference type="Gene3D" id="1.10.8.60">
    <property type="match status" value="1"/>
</dbReference>
<keyword evidence="3" id="KW-1185">Reference proteome</keyword>
<dbReference type="GO" id="GO:0003689">
    <property type="term" value="F:DNA clamp loader activity"/>
    <property type="evidence" value="ECO:0007669"/>
    <property type="project" value="TreeGrafter"/>
</dbReference>
<dbReference type="GO" id="GO:0005634">
    <property type="term" value="C:nucleus"/>
    <property type="evidence" value="ECO:0007669"/>
    <property type="project" value="TreeGrafter"/>
</dbReference>
<dbReference type="GO" id="GO:0006261">
    <property type="term" value="P:DNA-templated DNA replication"/>
    <property type="evidence" value="ECO:0007669"/>
    <property type="project" value="TreeGrafter"/>
</dbReference>
<dbReference type="FunFam" id="1.10.8.60:FF:000030">
    <property type="entry name" value="replication factor C subunit 3"/>
    <property type="match status" value="1"/>
</dbReference>
<dbReference type="SUPFAM" id="SSF48019">
    <property type="entry name" value="post-AAA+ oligomerization domain-like"/>
    <property type="match status" value="1"/>
</dbReference>
<feature type="region of interest" description="Disordered" evidence="1">
    <location>
        <begin position="390"/>
        <end position="447"/>
    </location>
</feature>
<sequence length="875" mass="99038">MMENSSRHIRASQPQSLATKQRRSGYELSDTKTERQETPWHDLNRMKDSDGWPDLTSDRGRNTGPLKLSRRLSAKFEDGLSSPIKPSKATPFQRRHSKSPYKPRRDDGNLDSTSPVSDLRRNVSPFSPERALDSRINVSPFSKPEGRMASNSQRYISPFSKPEGRMASDSQRYISPFSKLEGRMPSDSRRNISPFSKPEDQMASDSQRNISPFLKPEVRRHISPYKLARENNDLVNSETVSSNRRQNYRQINKNVDAEERGGHSQVNETSKVSGTSNYSRRSLSAPKPRSREKDQQMKLDRVDQNGDRTPSPLPRNIARKEREASHRNAPSVGELNEMVVNAKISRGPVNDAPNFQSTDSISPGDIFFSREYTDLTTAMQKIIFPKNGGVESRFSSKPQKFTATDSAPHQQNKTNGNFGHSYQRNSSSTVLTRTPMTSGSTVSKQSSGKITTSSKYSVVSGRTSGSFGNFVANRKKSQTETWFSCIKNGSCRTSKSPEKNREFDEASFIEKAFVVENLRQFWADKHRPASLSGFTCHKQQAQLLKQLVSHEICSHILLKGPAGSGKAALTRALLREIYGDPAWNISHDIRYFHIQEARPAQVVVPVTSSAHHVELNVYLEPNARYALMALVKQISSSYNVTPEISNANFKADYKVMVLQDVDKAADNIQHLIKWIIDCYTDSCKLILCCEDDADILEQVKNCCKVIKIDAPVTHEIMEVLIQIAKKEDFDLPMSFAAKIATKSKQNLRKAIMALEACKAHIYPFVEDQPIPLGWEEALEELAAEILVDPSHKRLSIIRGKIQKLLVDFVHPKLILQKLVEQFLKGVEASLKRELYYWHSYYDKRLPTGTSALLKLEEFVAKFMSLHRKSFNNQQF</sequence>
<name>A0A7J0H6M5_9ERIC</name>
<feature type="compositionally biased region" description="Basic and acidic residues" evidence="1">
    <location>
        <begin position="180"/>
        <end position="190"/>
    </location>
</feature>
<proteinExistence type="predicted"/>
<organism evidence="2 3">
    <name type="scientific">Actinidia rufa</name>
    <dbReference type="NCBI Taxonomy" id="165716"/>
    <lineage>
        <taxon>Eukaryota</taxon>
        <taxon>Viridiplantae</taxon>
        <taxon>Streptophyta</taxon>
        <taxon>Embryophyta</taxon>
        <taxon>Tracheophyta</taxon>
        <taxon>Spermatophyta</taxon>
        <taxon>Magnoliopsida</taxon>
        <taxon>eudicotyledons</taxon>
        <taxon>Gunneridae</taxon>
        <taxon>Pentapetalae</taxon>
        <taxon>asterids</taxon>
        <taxon>Ericales</taxon>
        <taxon>Actinidiaceae</taxon>
        <taxon>Actinidia</taxon>
    </lineage>
</organism>
<dbReference type="PANTHER" id="PTHR11669">
    <property type="entry name" value="REPLICATION FACTOR C / DNA POLYMERASE III GAMMA-TAU SUBUNIT"/>
    <property type="match status" value="1"/>
</dbReference>
<dbReference type="GO" id="GO:0003677">
    <property type="term" value="F:DNA binding"/>
    <property type="evidence" value="ECO:0007669"/>
    <property type="project" value="InterPro"/>
</dbReference>
<dbReference type="Gene3D" id="3.40.50.300">
    <property type="entry name" value="P-loop containing nucleotide triphosphate hydrolases"/>
    <property type="match status" value="1"/>
</dbReference>
<evidence type="ECO:0000256" key="1">
    <source>
        <dbReference type="SAM" id="MobiDB-lite"/>
    </source>
</evidence>
<feature type="compositionally biased region" description="Polar residues" evidence="1">
    <location>
        <begin position="393"/>
        <end position="447"/>
    </location>
</feature>
<dbReference type="GO" id="GO:0006281">
    <property type="term" value="P:DNA repair"/>
    <property type="evidence" value="ECO:0007669"/>
    <property type="project" value="TreeGrafter"/>
</dbReference>
<feature type="compositionally biased region" description="Basic and acidic residues" evidence="1">
    <location>
        <begin position="29"/>
        <end position="61"/>
    </location>
</feature>
<dbReference type="OrthoDB" id="761538at2759"/>
<accession>A0A7J0H6M5</accession>
<protein>
    <recommendedName>
        <fullName evidence="4">Replication factor C subunit 3</fullName>
    </recommendedName>
</protein>
<comment type="caution">
    <text evidence="2">The sequence shown here is derived from an EMBL/GenBank/DDBJ whole genome shotgun (WGS) entry which is preliminary data.</text>
</comment>
<dbReference type="Pfam" id="PF22534">
    <property type="entry name" value="RFC_C"/>
    <property type="match status" value="1"/>
</dbReference>
<evidence type="ECO:0000313" key="3">
    <source>
        <dbReference type="Proteomes" id="UP000585474"/>
    </source>
</evidence>
<dbReference type="InterPro" id="IPR050238">
    <property type="entry name" value="DNA_Rep/Repair_Clamp_Loader"/>
</dbReference>
<feature type="compositionally biased region" description="Basic and acidic residues" evidence="1">
    <location>
        <begin position="289"/>
        <end position="306"/>
    </location>
</feature>
<feature type="compositionally biased region" description="Polar residues" evidence="1">
    <location>
        <begin position="264"/>
        <end position="282"/>
    </location>
</feature>
<feature type="compositionally biased region" description="Basic residues" evidence="1">
    <location>
        <begin position="93"/>
        <end position="102"/>
    </location>
</feature>
<feature type="compositionally biased region" description="Polar residues" evidence="1">
    <location>
        <begin position="233"/>
        <end position="253"/>
    </location>
</feature>
<dbReference type="Proteomes" id="UP000585474">
    <property type="component" value="Unassembled WGS sequence"/>
</dbReference>
<dbReference type="InterPro" id="IPR027417">
    <property type="entry name" value="P-loop_NTPase"/>
</dbReference>
<dbReference type="PANTHER" id="PTHR11669:SF25">
    <property type="entry name" value="OS02G0704966 PROTEIN"/>
    <property type="match status" value="1"/>
</dbReference>
<dbReference type="EMBL" id="BJWL01000027">
    <property type="protein sequence ID" value="GFZ18691.1"/>
    <property type="molecule type" value="Genomic_DNA"/>
</dbReference>
<evidence type="ECO:0008006" key="4">
    <source>
        <dbReference type="Google" id="ProtNLM"/>
    </source>
</evidence>